<dbReference type="InterPro" id="IPR017911">
    <property type="entry name" value="MacB-like_ATP-bd"/>
</dbReference>
<dbReference type="Gene3D" id="3.40.50.300">
    <property type="entry name" value="P-loop containing nucleotide triphosphate hydrolases"/>
    <property type="match status" value="1"/>
</dbReference>
<dbReference type="GO" id="GO:0005886">
    <property type="term" value="C:plasma membrane"/>
    <property type="evidence" value="ECO:0007669"/>
    <property type="project" value="TreeGrafter"/>
</dbReference>
<dbReference type="PANTHER" id="PTHR24220:SF648">
    <property type="entry name" value="ABC TRANSPORTER ATP-BINDING PROTEIN YTRE"/>
    <property type="match status" value="1"/>
</dbReference>
<evidence type="ECO:0000256" key="4">
    <source>
        <dbReference type="ARBA" id="ARBA00022840"/>
    </source>
</evidence>
<dbReference type="GO" id="GO:0016887">
    <property type="term" value="F:ATP hydrolysis activity"/>
    <property type="evidence" value="ECO:0007669"/>
    <property type="project" value="InterPro"/>
</dbReference>
<accession>A0A917HTL3</accession>
<keyword evidence="4 6" id="KW-0067">ATP-binding</keyword>
<dbReference type="SMART" id="SM00382">
    <property type="entry name" value="AAA"/>
    <property type="match status" value="1"/>
</dbReference>
<dbReference type="Proteomes" id="UP000622860">
    <property type="component" value="Unassembled WGS sequence"/>
</dbReference>
<evidence type="ECO:0000313" key="6">
    <source>
        <dbReference type="EMBL" id="GGG88821.1"/>
    </source>
</evidence>
<organism evidence="6 7">
    <name type="scientific">Virgibacillus oceani</name>
    <dbReference type="NCBI Taxonomy" id="1479511"/>
    <lineage>
        <taxon>Bacteria</taxon>
        <taxon>Bacillati</taxon>
        <taxon>Bacillota</taxon>
        <taxon>Bacilli</taxon>
        <taxon>Bacillales</taxon>
        <taxon>Bacillaceae</taxon>
        <taxon>Virgibacillus</taxon>
    </lineage>
</organism>
<dbReference type="SUPFAM" id="SSF52540">
    <property type="entry name" value="P-loop containing nucleoside triphosphate hydrolases"/>
    <property type="match status" value="1"/>
</dbReference>
<comment type="caution">
    <text evidence="6">The sequence shown here is derived from an EMBL/GenBank/DDBJ whole genome shotgun (WGS) entry which is preliminary data.</text>
</comment>
<dbReference type="FunFam" id="3.40.50.300:FF:000032">
    <property type="entry name" value="Export ABC transporter ATP-binding protein"/>
    <property type="match status" value="1"/>
</dbReference>
<dbReference type="InterPro" id="IPR017871">
    <property type="entry name" value="ABC_transporter-like_CS"/>
</dbReference>
<dbReference type="AlphaFoldDB" id="A0A917HTL3"/>
<evidence type="ECO:0000259" key="5">
    <source>
        <dbReference type="PROSITE" id="PS50893"/>
    </source>
</evidence>
<keyword evidence="7" id="KW-1185">Reference proteome</keyword>
<dbReference type="PANTHER" id="PTHR24220">
    <property type="entry name" value="IMPORT ATP-BINDING PROTEIN"/>
    <property type="match status" value="1"/>
</dbReference>
<evidence type="ECO:0000256" key="1">
    <source>
        <dbReference type="ARBA" id="ARBA00005417"/>
    </source>
</evidence>
<name>A0A917HTL3_9BACI</name>
<dbReference type="GO" id="GO:0005524">
    <property type="term" value="F:ATP binding"/>
    <property type="evidence" value="ECO:0007669"/>
    <property type="project" value="UniProtKB-KW"/>
</dbReference>
<reference evidence="6" key="2">
    <citation type="submission" date="2020-09" db="EMBL/GenBank/DDBJ databases">
        <authorList>
            <person name="Sun Q."/>
            <person name="Zhou Y."/>
        </authorList>
    </citation>
    <scope>NUCLEOTIDE SEQUENCE</scope>
    <source>
        <strain evidence="6">CGMCC 1.12754</strain>
    </source>
</reference>
<protein>
    <submittedName>
        <fullName evidence="6">ABC transporter ATP-binding protein YtrE</fullName>
    </submittedName>
</protein>
<dbReference type="EMBL" id="BMFR01000034">
    <property type="protein sequence ID" value="GGG88821.1"/>
    <property type="molecule type" value="Genomic_DNA"/>
</dbReference>
<dbReference type="InterPro" id="IPR003593">
    <property type="entry name" value="AAA+_ATPase"/>
</dbReference>
<dbReference type="GO" id="GO:0098796">
    <property type="term" value="C:membrane protein complex"/>
    <property type="evidence" value="ECO:0007669"/>
    <property type="project" value="UniProtKB-ARBA"/>
</dbReference>
<dbReference type="Pfam" id="PF00005">
    <property type="entry name" value="ABC_tran"/>
    <property type="match status" value="1"/>
</dbReference>
<feature type="domain" description="ABC transporter" evidence="5">
    <location>
        <begin position="2"/>
        <end position="229"/>
    </location>
</feature>
<keyword evidence="2" id="KW-0813">Transport</keyword>
<gene>
    <name evidence="6" type="primary">ytrE</name>
    <name evidence="6" type="ORF">GCM10011398_38490</name>
</gene>
<dbReference type="CDD" id="cd03255">
    <property type="entry name" value="ABC_MJ0796_LolCDE_FtsE"/>
    <property type="match status" value="1"/>
</dbReference>
<evidence type="ECO:0000256" key="2">
    <source>
        <dbReference type="ARBA" id="ARBA00022448"/>
    </source>
</evidence>
<dbReference type="InterPro" id="IPR015854">
    <property type="entry name" value="ABC_transpr_LolD-like"/>
</dbReference>
<evidence type="ECO:0000256" key="3">
    <source>
        <dbReference type="ARBA" id="ARBA00022741"/>
    </source>
</evidence>
<evidence type="ECO:0000313" key="7">
    <source>
        <dbReference type="Proteomes" id="UP000622860"/>
    </source>
</evidence>
<dbReference type="PROSITE" id="PS50893">
    <property type="entry name" value="ABC_TRANSPORTER_2"/>
    <property type="match status" value="1"/>
</dbReference>
<comment type="similarity">
    <text evidence="1">Belongs to the ABC transporter superfamily.</text>
</comment>
<reference evidence="6" key="1">
    <citation type="journal article" date="2014" name="Int. J. Syst. Evol. Microbiol.">
        <title>Complete genome sequence of Corynebacterium casei LMG S-19264T (=DSM 44701T), isolated from a smear-ripened cheese.</title>
        <authorList>
            <consortium name="US DOE Joint Genome Institute (JGI-PGF)"/>
            <person name="Walter F."/>
            <person name="Albersmeier A."/>
            <person name="Kalinowski J."/>
            <person name="Ruckert C."/>
        </authorList>
    </citation>
    <scope>NUCLEOTIDE SEQUENCE</scope>
    <source>
        <strain evidence="6">CGMCC 1.12754</strain>
    </source>
</reference>
<dbReference type="InterPro" id="IPR003439">
    <property type="entry name" value="ABC_transporter-like_ATP-bd"/>
</dbReference>
<keyword evidence="3" id="KW-0547">Nucleotide-binding</keyword>
<dbReference type="PROSITE" id="PS00211">
    <property type="entry name" value="ABC_TRANSPORTER_1"/>
    <property type="match status" value="1"/>
</dbReference>
<dbReference type="InterPro" id="IPR027417">
    <property type="entry name" value="P-loop_NTPase"/>
</dbReference>
<dbReference type="GO" id="GO:0022857">
    <property type="term" value="F:transmembrane transporter activity"/>
    <property type="evidence" value="ECO:0007669"/>
    <property type="project" value="UniProtKB-ARBA"/>
</dbReference>
<dbReference type="RefSeq" id="WP_188457003.1">
    <property type="nucleotide sequence ID" value="NZ_BMFR01000034.1"/>
</dbReference>
<sequence length="230" mass="25465">MIHVKQLSHSFTLGKKDKKTTLPVLNDITFKVERGEIVSIVGKSGSGKSTLLNLISGFSQPTEGEILIDGQRVTDFTEAAFADFRLNHLGFIFQSFQLIPSMTAYQNIELPLILKGESEFKRKQITSEILEKVGLTNYQDHYPSELSGGQQQRVSIARALVLNPPIILADEPTGSLDSETEADLLQFIKQLNSELGITFLIITHDDAVAEIGNRTIAIRDGRLLEVGEVR</sequence>
<proteinExistence type="inferred from homology"/>